<proteinExistence type="inferred from homology"/>
<feature type="transmembrane region" description="Helical" evidence="6">
    <location>
        <begin position="198"/>
        <end position="219"/>
    </location>
</feature>
<evidence type="ECO:0000313" key="7">
    <source>
        <dbReference type="EMBL" id="PYE53099.1"/>
    </source>
</evidence>
<comment type="subcellular location">
    <subcellularLocation>
        <location evidence="1">Membrane</location>
        <topology evidence="1">Multi-pass membrane protein</topology>
    </subcellularLocation>
</comment>
<feature type="transmembrane region" description="Helical" evidence="6">
    <location>
        <begin position="7"/>
        <end position="27"/>
    </location>
</feature>
<evidence type="ECO:0000256" key="6">
    <source>
        <dbReference type="SAM" id="Phobius"/>
    </source>
</evidence>
<accession>A0A318S3W7</accession>
<evidence type="ECO:0000256" key="4">
    <source>
        <dbReference type="ARBA" id="ARBA00022989"/>
    </source>
</evidence>
<dbReference type="Proteomes" id="UP000248326">
    <property type="component" value="Unassembled WGS sequence"/>
</dbReference>
<dbReference type="PANTHER" id="PTHR21716:SF62">
    <property type="entry name" value="TRANSPORT PROTEIN YDBI-RELATED"/>
    <property type="match status" value="1"/>
</dbReference>
<comment type="caution">
    <text evidence="7">The sequence shown here is derived from an EMBL/GenBank/DDBJ whole genome shotgun (WGS) entry which is preliminary data.</text>
</comment>
<evidence type="ECO:0000313" key="8">
    <source>
        <dbReference type="Proteomes" id="UP000248326"/>
    </source>
</evidence>
<dbReference type="InterPro" id="IPR002549">
    <property type="entry name" value="AI-2E-like"/>
</dbReference>
<feature type="transmembrane region" description="Helical" evidence="6">
    <location>
        <begin position="225"/>
        <end position="248"/>
    </location>
</feature>
<evidence type="ECO:0000256" key="5">
    <source>
        <dbReference type="ARBA" id="ARBA00023136"/>
    </source>
</evidence>
<dbReference type="Pfam" id="PF01594">
    <property type="entry name" value="AI-2E_transport"/>
    <property type="match status" value="1"/>
</dbReference>
<dbReference type="PANTHER" id="PTHR21716">
    <property type="entry name" value="TRANSMEMBRANE PROTEIN"/>
    <property type="match status" value="1"/>
</dbReference>
<dbReference type="RefSeq" id="WP_110887304.1">
    <property type="nucleotide sequence ID" value="NZ_QJSX01000010.1"/>
</dbReference>
<dbReference type="GO" id="GO:0016020">
    <property type="term" value="C:membrane"/>
    <property type="evidence" value="ECO:0007669"/>
    <property type="project" value="UniProtKB-SubCell"/>
</dbReference>
<sequence length="380" mass="40356">MLQPDPLYRSLAKLVWLFFGVVLALWFLQTTLFVVLFTAATFVFALGLNAPVRWLERRRVPRGLATTLVVVIALLIAALVLWIALPRFVTEVSKLVTQLPAFVTGLANTLANLAGRVSPSLADEIRSSVSNVNADFVTQALPTLQTWLARVGSFTVSLVSGVGLLALLGVSVVFSVAQPRPLVRGLIAVFPPELRRPAMLALASSGQAVAGWLGSNLIVGAFQAVTVGIVLSLLGVPGALVWALLAFFSELVPRVGFYVMAVPPLLVALAVGPQTALWVGVFFLLLDTLTSNFVGPFVRADRMDLHPVSLLLALLAFGTAFGFAGAILATPVAGIIKAFYEAFVLRAERGDVPLELAVDVVLDGKPRTDAERALVKGAAT</sequence>
<feature type="transmembrane region" description="Helical" evidence="6">
    <location>
        <begin position="64"/>
        <end position="85"/>
    </location>
</feature>
<protein>
    <submittedName>
        <fullName evidence="7">Putative PurR-regulated permease PerM</fullName>
    </submittedName>
</protein>
<dbReference type="AlphaFoldDB" id="A0A318S3W7"/>
<keyword evidence="8" id="KW-1185">Reference proteome</keyword>
<reference evidence="7 8" key="1">
    <citation type="submission" date="2018-06" db="EMBL/GenBank/DDBJ databases">
        <title>Genomic Encyclopedia of Type Strains, Phase IV (KMG-IV): sequencing the most valuable type-strain genomes for metagenomic binning, comparative biology and taxonomic classification.</title>
        <authorList>
            <person name="Goeker M."/>
        </authorList>
    </citation>
    <scope>NUCLEOTIDE SEQUENCE [LARGE SCALE GENOMIC DNA]</scope>
    <source>
        <strain evidence="7 8">DSM 18048</strain>
    </source>
</reference>
<keyword evidence="4 6" id="KW-1133">Transmembrane helix</keyword>
<evidence type="ECO:0000256" key="1">
    <source>
        <dbReference type="ARBA" id="ARBA00004141"/>
    </source>
</evidence>
<organism evidence="7 8">
    <name type="scientific">Deinococcus yavapaiensis KR-236</name>
    <dbReference type="NCBI Taxonomy" id="694435"/>
    <lineage>
        <taxon>Bacteria</taxon>
        <taxon>Thermotogati</taxon>
        <taxon>Deinococcota</taxon>
        <taxon>Deinococci</taxon>
        <taxon>Deinococcales</taxon>
        <taxon>Deinococcaceae</taxon>
        <taxon>Deinococcus</taxon>
    </lineage>
</organism>
<dbReference type="OrthoDB" id="9799225at2"/>
<feature type="transmembrane region" description="Helical" evidence="6">
    <location>
        <begin position="310"/>
        <end position="336"/>
    </location>
</feature>
<keyword evidence="5 6" id="KW-0472">Membrane</keyword>
<keyword evidence="3 6" id="KW-0812">Transmembrane</keyword>
<dbReference type="GO" id="GO:0055085">
    <property type="term" value="P:transmembrane transport"/>
    <property type="evidence" value="ECO:0007669"/>
    <property type="project" value="TreeGrafter"/>
</dbReference>
<comment type="similarity">
    <text evidence="2">Belongs to the autoinducer-2 exporter (AI-2E) (TC 2.A.86) family.</text>
</comment>
<feature type="transmembrane region" description="Helical" evidence="6">
    <location>
        <begin position="154"/>
        <end position="177"/>
    </location>
</feature>
<evidence type="ECO:0000256" key="2">
    <source>
        <dbReference type="ARBA" id="ARBA00009773"/>
    </source>
</evidence>
<dbReference type="EMBL" id="QJSX01000010">
    <property type="protein sequence ID" value="PYE53099.1"/>
    <property type="molecule type" value="Genomic_DNA"/>
</dbReference>
<evidence type="ECO:0000256" key="3">
    <source>
        <dbReference type="ARBA" id="ARBA00022692"/>
    </source>
</evidence>
<name>A0A318S3W7_9DEIO</name>
<gene>
    <name evidence="7" type="ORF">DES52_11083</name>
</gene>